<feature type="compositionally biased region" description="Polar residues" evidence="6">
    <location>
        <begin position="353"/>
        <end position="364"/>
    </location>
</feature>
<name>A0AAN8YXD3_9MAGN</name>
<feature type="region of interest" description="Disordered" evidence="6">
    <location>
        <begin position="218"/>
        <end position="244"/>
    </location>
</feature>
<keyword evidence="9" id="KW-1185">Reference proteome</keyword>
<reference evidence="8 9" key="1">
    <citation type="submission" date="2023-12" db="EMBL/GenBank/DDBJ databases">
        <title>A high-quality genome assembly for Dillenia turbinata (Dilleniales).</title>
        <authorList>
            <person name="Chanderbali A."/>
        </authorList>
    </citation>
    <scope>NUCLEOTIDE SEQUENCE [LARGE SCALE GENOMIC DNA]</scope>
    <source>
        <strain evidence="8">LSX21</strain>
        <tissue evidence="8">Leaf</tissue>
    </source>
</reference>
<dbReference type="Pfam" id="PF06886">
    <property type="entry name" value="TPX2"/>
    <property type="match status" value="1"/>
</dbReference>
<evidence type="ECO:0000256" key="2">
    <source>
        <dbReference type="ARBA" id="ARBA00005885"/>
    </source>
</evidence>
<evidence type="ECO:0000256" key="3">
    <source>
        <dbReference type="ARBA" id="ARBA00022490"/>
    </source>
</evidence>
<evidence type="ECO:0000256" key="1">
    <source>
        <dbReference type="ARBA" id="ARBA00004245"/>
    </source>
</evidence>
<evidence type="ECO:0000256" key="4">
    <source>
        <dbReference type="ARBA" id="ARBA00022701"/>
    </source>
</evidence>
<comment type="subcellular location">
    <subcellularLocation>
        <location evidence="1">Cytoplasm</location>
        <location evidence="1">Cytoskeleton</location>
    </subcellularLocation>
</comment>
<sequence length="500" mass="55531">MGESACLIHALTHSSVFSYEAKEQGNPIYALGESISFGRFLSESLAWEKWSSFKNNRYVEEAERQSRPGFVAERKAYFEARYKTNAAKRAAALLDQASAANKSSEPKLENKACNVIQVKDGKFQNDEFVNDKVTSEVATDDIGTKKIGANLQTEHRVLTENIMKIQSPHQVNTGPGHEHLTLMCKNNALLSPSKSTDQNGTPKAPCLPAKATVTTLPKKQNNATPNKKSASELWGKTRSTPKSLHKSINVLTPAKEPNTARATLRSPKLSKDGFNSLQTPTKIVQSGLNFKYRHLLIQYQRQLQQPLNQKTEEIPIHRIKATPDPSPSGSKTVGSKWHFRSIDFPKSLSTCRKQSQSLVVSPASSRKGDQRSAKPKEASTKPSKMDEKSNTKKSQRAQLQIDLKEKAGAAFRKLHPSLCFKARPLPDFYQEKPQKTKEKTSLSSPGSPVRVRNHKTSTARGTSSETLQRPPIRTTGSKAAISQFNTLPKCQNKPSRIQKY</sequence>
<comment type="caution">
    <text evidence="8">The sequence shown here is derived from an EMBL/GenBank/DDBJ whole genome shotgun (WGS) entry which is preliminary data.</text>
</comment>
<organism evidence="8 9">
    <name type="scientific">Dillenia turbinata</name>
    <dbReference type="NCBI Taxonomy" id="194707"/>
    <lineage>
        <taxon>Eukaryota</taxon>
        <taxon>Viridiplantae</taxon>
        <taxon>Streptophyta</taxon>
        <taxon>Embryophyta</taxon>
        <taxon>Tracheophyta</taxon>
        <taxon>Spermatophyta</taxon>
        <taxon>Magnoliopsida</taxon>
        <taxon>eudicotyledons</taxon>
        <taxon>Gunneridae</taxon>
        <taxon>Pentapetalae</taxon>
        <taxon>Dilleniales</taxon>
        <taxon>Dilleniaceae</taxon>
        <taxon>Dillenia</taxon>
    </lineage>
</organism>
<keyword evidence="4" id="KW-0493">Microtubule</keyword>
<feature type="compositionally biased region" description="Polar residues" evidence="6">
    <location>
        <begin position="458"/>
        <end position="467"/>
    </location>
</feature>
<dbReference type="EMBL" id="JBAMMX010000027">
    <property type="protein sequence ID" value="KAK6913038.1"/>
    <property type="molecule type" value="Genomic_DNA"/>
</dbReference>
<feature type="compositionally biased region" description="Basic and acidic residues" evidence="6">
    <location>
        <begin position="430"/>
        <end position="440"/>
    </location>
</feature>
<feature type="region of interest" description="Disordered" evidence="6">
    <location>
        <begin position="430"/>
        <end position="500"/>
    </location>
</feature>
<evidence type="ECO:0000259" key="7">
    <source>
        <dbReference type="Pfam" id="PF06886"/>
    </source>
</evidence>
<keyword evidence="3" id="KW-0963">Cytoplasm</keyword>
<dbReference type="PANTHER" id="PTHR47067">
    <property type="entry name" value="TPX2 (TARGETING PROTEIN FOR XKLP2) PROTEIN FAMILY-RELATED"/>
    <property type="match status" value="1"/>
</dbReference>
<proteinExistence type="inferred from homology"/>
<evidence type="ECO:0000256" key="6">
    <source>
        <dbReference type="SAM" id="MobiDB-lite"/>
    </source>
</evidence>
<dbReference type="GO" id="GO:0005874">
    <property type="term" value="C:microtubule"/>
    <property type="evidence" value="ECO:0007669"/>
    <property type="project" value="UniProtKB-KW"/>
</dbReference>
<keyword evidence="5" id="KW-0206">Cytoskeleton</keyword>
<evidence type="ECO:0000256" key="5">
    <source>
        <dbReference type="ARBA" id="ARBA00023212"/>
    </source>
</evidence>
<feature type="domain" description="TPX2 C-terminal" evidence="7">
    <location>
        <begin position="383"/>
        <end position="438"/>
    </location>
</feature>
<feature type="compositionally biased region" description="Basic and acidic residues" evidence="6">
    <location>
        <begin position="366"/>
        <end position="390"/>
    </location>
</feature>
<feature type="compositionally biased region" description="Polar residues" evidence="6">
    <location>
        <begin position="474"/>
        <end position="500"/>
    </location>
</feature>
<dbReference type="InterPro" id="IPR044216">
    <property type="entry name" value="WDL7"/>
</dbReference>
<feature type="compositionally biased region" description="Polar residues" evidence="6">
    <location>
        <begin position="218"/>
        <end position="228"/>
    </location>
</feature>
<evidence type="ECO:0000313" key="9">
    <source>
        <dbReference type="Proteomes" id="UP001370490"/>
    </source>
</evidence>
<dbReference type="Proteomes" id="UP001370490">
    <property type="component" value="Unassembled WGS sequence"/>
</dbReference>
<dbReference type="AlphaFoldDB" id="A0AAN8YXD3"/>
<gene>
    <name evidence="8" type="ORF">RJ641_022639</name>
</gene>
<feature type="region of interest" description="Disordered" evidence="6">
    <location>
        <begin position="353"/>
        <end position="397"/>
    </location>
</feature>
<dbReference type="InterPro" id="IPR027329">
    <property type="entry name" value="TPX2_C"/>
</dbReference>
<protein>
    <submittedName>
        <fullName evidence="8">TPX2, C-terminal</fullName>
    </submittedName>
</protein>
<accession>A0AAN8YXD3</accession>
<evidence type="ECO:0000313" key="8">
    <source>
        <dbReference type="EMBL" id="KAK6913038.1"/>
    </source>
</evidence>
<dbReference type="PANTHER" id="PTHR47067:SF7">
    <property type="entry name" value="TPX2 (TARGETING PROTEIN FOR XKLP2) PROTEIN FAMILY"/>
    <property type="match status" value="1"/>
</dbReference>
<comment type="similarity">
    <text evidence="2">Belongs to the TPX2 family.</text>
</comment>